<dbReference type="EMBL" id="JAUBOF010000027">
    <property type="protein sequence ID" value="MDM7488725.1"/>
    <property type="molecule type" value="Genomic_DNA"/>
</dbReference>
<gene>
    <name evidence="3" type="ORF">QT969_10520</name>
</gene>
<evidence type="ECO:0000259" key="2">
    <source>
        <dbReference type="Pfam" id="PF24030"/>
    </source>
</evidence>
<feature type="domain" description="DUF7341" evidence="2">
    <location>
        <begin position="30"/>
        <end position="155"/>
    </location>
</feature>
<accession>A0ABT7RM55</accession>
<dbReference type="Pfam" id="PF24030">
    <property type="entry name" value="DUF7341"/>
    <property type="match status" value="1"/>
</dbReference>
<dbReference type="Proteomes" id="UP001233164">
    <property type="component" value="Unassembled WGS sequence"/>
</dbReference>
<feature type="domain" description="DUF7340" evidence="1">
    <location>
        <begin position="166"/>
        <end position="215"/>
    </location>
</feature>
<dbReference type="InterPro" id="IPR055764">
    <property type="entry name" value="DUF7340"/>
</dbReference>
<evidence type="ECO:0000313" key="4">
    <source>
        <dbReference type="Proteomes" id="UP001233164"/>
    </source>
</evidence>
<feature type="non-terminal residue" evidence="3">
    <location>
        <position position="1"/>
    </location>
</feature>
<sequence>PPPRRSKGLPMTSSYSPESLLLDILDEQLLPAAVRALDDAVFALTKTQVLRVGGEVFTSPCLWAELKQAVNSGQKGQGEQKFGGSFRSTPSAWIAGLDLATQIERTVAEWSGVRGHTLELLVSLPRLAYRPQDTQEVYRRARIVQGWAEKIEKMLSGDWFEISPGGCTQCGADKVEVLDDLGETVQKPAVTVTPLGMNCAACLSHWTPTQLLELALIVAGEEAA</sequence>
<comment type="caution">
    <text evidence="3">The sequence shown here is derived from an EMBL/GenBank/DDBJ whole genome shotgun (WGS) entry which is preliminary data.</text>
</comment>
<proteinExistence type="predicted"/>
<organism evidence="3 4">
    <name type="scientific">Rhodococcus indonesiensis</name>
    <dbReference type="NCBI Taxonomy" id="3055869"/>
    <lineage>
        <taxon>Bacteria</taxon>
        <taxon>Bacillati</taxon>
        <taxon>Actinomycetota</taxon>
        <taxon>Actinomycetes</taxon>
        <taxon>Mycobacteriales</taxon>
        <taxon>Nocardiaceae</taxon>
        <taxon>Rhodococcus</taxon>
    </lineage>
</organism>
<keyword evidence="4" id="KW-1185">Reference proteome</keyword>
<dbReference type="Pfam" id="PF24029">
    <property type="entry name" value="DUF7340"/>
    <property type="match status" value="1"/>
</dbReference>
<evidence type="ECO:0000259" key="1">
    <source>
        <dbReference type="Pfam" id="PF24029"/>
    </source>
</evidence>
<dbReference type="InterPro" id="IPR055765">
    <property type="entry name" value="DUF7341"/>
</dbReference>
<dbReference type="RefSeq" id="WP_289378793.1">
    <property type="nucleotide sequence ID" value="NZ_JAUBOF010000027.1"/>
</dbReference>
<reference evidence="3 4" key="1">
    <citation type="submission" date="2023-06" db="EMBL/GenBank/DDBJ databases">
        <title>Rhodococcus indonesiensis sp. nov a new member of the Rhodococcus ruber lineage isolated from a sediment of neutral hot spring.</title>
        <authorList>
            <person name="Kusuma A.B."/>
            <person name="Fenylestari G."/>
            <person name="Ammar F."/>
            <person name="Nouioui I."/>
            <person name="Goodfellow M."/>
        </authorList>
    </citation>
    <scope>NUCLEOTIDE SEQUENCE [LARGE SCALE GENOMIC DNA]</scope>
    <source>
        <strain evidence="3 4">CSLK01-03</strain>
    </source>
</reference>
<evidence type="ECO:0000313" key="3">
    <source>
        <dbReference type="EMBL" id="MDM7488725.1"/>
    </source>
</evidence>
<name>A0ABT7RM55_9NOCA</name>
<protein>
    <submittedName>
        <fullName evidence="3">Uncharacterized protein</fullName>
    </submittedName>
</protein>